<keyword evidence="4" id="KW-0255">Endonuclease</keyword>
<sequence>MGRRRKSELRDIVEVLALMPWWAALIAAVVSYAVLHGLAKPPVVQPGVDGVKQVGPVMVHAVIAAFATFGQYLVPALCVIAAALSMFKRRQGRELAGRVASAPSAAALDAMSWQDFERLVGEAFRQRGYSVVETGRGGADGGVDLVLRKGNEKFLVQCKQWQKALKVGVEVVRELFGVMAARGATGGFVVTSGTFSGDATDFARGRNVELIDGVALHRMLRAAGAPSAAPRVAASAGRDVESGTPACPVCGSRMVRRTAKKGANAGNAFWGCERYPGCRGTRPA</sequence>
<dbReference type="SUPFAM" id="SSF57783">
    <property type="entry name" value="Zinc beta-ribbon"/>
    <property type="match status" value="1"/>
</dbReference>
<dbReference type="SUPFAM" id="SSF52980">
    <property type="entry name" value="Restriction endonuclease-like"/>
    <property type="match status" value="1"/>
</dbReference>
<evidence type="ECO:0000313" key="4">
    <source>
        <dbReference type="EMBL" id="OIQ93861.1"/>
    </source>
</evidence>
<evidence type="ECO:0000259" key="3">
    <source>
        <dbReference type="Pfam" id="PF04471"/>
    </source>
</evidence>
<keyword evidence="1" id="KW-1133">Transmembrane helix</keyword>
<evidence type="ECO:0000256" key="1">
    <source>
        <dbReference type="SAM" id="Phobius"/>
    </source>
</evidence>
<feature type="transmembrane region" description="Helical" evidence="1">
    <location>
        <begin position="58"/>
        <end position="84"/>
    </location>
</feature>
<dbReference type="InterPro" id="IPR011856">
    <property type="entry name" value="tRNA_endonuc-like_dom_sf"/>
</dbReference>
<dbReference type="InterPro" id="IPR052906">
    <property type="entry name" value="Type_IV_Methyl-Rstrct_Enzyme"/>
</dbReference>
<dbReference type="Pfam" id="PF04471">
    <property type="entry name" value="Mrr_cat"/>
    <property type="match status" value="1"/>
</dbReference>
<dbReference type="GO" id="GO:0003916">
    <property type="term" value="F:DNA topoisomerase activity"/>
    <property type="evidence" value="ECO:0007669"/>
    <property type="project" value="InterPro"/>
</dbReference>
<dbReference type="Pfam" id="PF01396">
    <property type="entry name" value="Zn_ribbon_Top1"/>
    <property type="match status" value="1"/>
</dbReference>
<dbReference type="Gene3D" id="3.30.65.10">
    <property type="entry name" value="Bacterial Topoisomerase I, domain 1"/>
    <property type="match status" value="1"/>
</dbReference>
<comment type="caution">
    <text evidence="4">The sequence shown here is derived from an EMBL/GenBank/DDBJ whole genome shotgun (WGS) entry which is preliminary data.</text>
</comment>
<keyword evidence="4" id="KW-0540">Nuclease</keyword>
<feature type="domain" description="Restriction endonuclease type IV Mrr" evidence="3">
    <location>
        <begin position="108"/>
        <end position="220"/>
    </location>
</feature>
<reference evidence="4" key="1">
    <citation type="submission" date="2016-10" db="EMBL/GenBank/DDBJ databases">
        <title>Sequence of Gallionella enrichment culture.</title>
        <authorList>
            <person name="Poehlein A."/>
            <person name="Muehling M."/>
            <person name="Daniel R."/>
        </authorList>
    </citation>
    <scope>NUCLEOTIDE SEQUENCE</scope>
</reference>
<proteinExistence type="predicted"/>
<keyword evidence="1" id="KW-0812">Transmembrane</keyword>
<gene>
    <name evidence="4" type="ORF">GALL_241470</name>
</gene>
<dbReference type="InterPro" id="IPR007560">
    <property type="entry name" value="Restrct_endonuc_IV_Mrr"/>
</dbReference>
<evidence type="ECO:0000259" key="2">
    <source>
        <dbReference type="Pfam" id="PF01396"/>
    </source>
</evidence>
<protein>
    <submittedName>
        <fullName evidence="4">Restriction endonuclease</fullName>
    </submittedName>
</protein>
<keyword evidence="1" id="KW-0472">Membrane</keyword>
<dbReference type="EMBL" id="MLJW01000198">
    <property type="protein sequence ID" value="OIQ93861.1"/>
    <property type="molecule type" value="Genomic_DNA"/>
</dbReference>
<feature type="transmembrane region" description="Helical" evidence="1">
    <location>
        <begin position="12"/>
        <end position="38"/>
    </location>
</feature>
<dbReference type="AlphaFoldDB" id="A0A1J5S0J8"/>
<feature type="domain" description="DNA topoisomerase type IA zn finger" evidence="2">
    <location>
        <begin position="247"/>
        <end position="283"/>
    </location>
</feature>
<dbReference type="GO" id="GO:0003677">
    <property type="term" value="F:DNA binding"/>
    <property type="evidence" value="ECO:0007669"/>
    <property type="project" value="InterPro"/>
</dbReference>
<dbReference type="GO" id="GO:0015666">
    <property type="term" value="F:restriction endodeoxyribonuclease activity"/>
    <property type="evidence" value="ECO:0007669"/>
    <property type="project" value="TreeGrafter"/>
</dbReference>
<organism evidence="4">
    <name type="scientific">mine drainage metagenome</name>
    <dbReference type="NCBI Taxonomy" id="410659"/>
    <lineage>
        <taxon>unclassified sequences</taxon>
        <taxon>metagenomes</taxon>
        <taxon>ecological metagenomes</taxon>
    </lineage>
</organism>
<dbReference type="Gene3D" id="3.40.1350.10">
    <property type="match status" value="1"/>
</dbReference>
<dbReference type="InterPro" id="IPR011335">
    <property type="entry name" value="Restrct_endonuc-II-like"/>
</dbReference>
<dbReference type="PANTHER" id="PTHR30015">
    <property type="entry name" value="MRR RESTRICTION SYSTEM PROTEIN"/>
    <property type="match status" value="1"/>
</dbReference>
<dbReference type="GO" id="GO:0005694">
    <property type="term" value="C:chromosome"/>
    <property type="evidence" value="ECO:0007669"/>
    <property type="project" value="InterPro"/>
</dbReference>
<accession>A0A1J5S0J8</accession>
<dbReference type="GO" id="GO:0009307">
    <property type="term" value="P:DNA restriction-modification system"/>
    <property type="evidence" value="ECO:0007669"/>
    <property type="project" value="InterPro"/>
</dbReference>
<dbReference type="PANTHER" id="PTHR30015:SF7">
    <property type="entry name" value="TYPE IV METHYL-DIRECTED RESTRICTION ENZYME ECOKMRR"/>
    <property type="match status" value="1"/>
</dbReference>
<keyword evidence="4" id="KW-0378">Hydrolase</keyword>
<name>A0A1J5S0J8_9ZZZZ</name>
<dbReference type="InterPro" id="IPR013498">
    <property type="entry name" value="Topo_IA_Znf"/>
</dbReference>
<dbReference type="GO" id="GO:0006265">
    <property type="term" value="P:DNA topological change"/>
    <property type="evidence" value="ECO:0007669"/>
    <property type="project" value="InterPro"/>
</dbReference>